<evidence type="ECO:0000313" key="3">
    <source>
        <dbReference type="EMBL" id="GCL35274.1"/>
    </source>
</evidence>
<proteinExistence type="inferred from homology"/>
<dbReference type="PANTHER" id="PTHR46268">
    <property type="entry name" value="STRESS RESPONSE PROTEIN NHAX"/>
    <property type="match status" value="1"/>
</dbReference>
<dbReference type="InterPro" id="IPR014729">
    <property type="entry name" value="Rossmann-like_a/b/a_fold"/>
</dbReference>
<reference evidence="4" key="1">
    <citation type="submission" date="2019-02" db="EMBL/GenBank/DDBJ databases">
        <title>Draft genome sequence of Sphaerospermopsis reniformis NIES-1949.</title>
        <authorList>
            <person name="Yamaguchi H."/>
            <person name="Suzuki S."/>
            <person name="Kawachi M."/>
        </authorList>
    </citation>
    <scope>NUCLEOTIDE SEQUENCE [LARGE SCALE GENOMIC DNA]</scope>
    <source>
        <strain evidence="4">NIES-1949</strain>
    </source>
</reference>
<organism evidence="3 4">
    <name type="scientific">Sphaerospermopsis reniformis</name>
    <dbReference type="NCBI Taxonomy" id="531300"/>
    <lineage>
        <taxon>Bacteria</taxon>
        <taxon>Bacillati</taxon>
        <taxon>Cyanobacteriota</taxon>
        <taxon>Cyanophyceae</taxon>
        <taxon>Nostocales</taxon>
        <taxon>Aphanizomenonaceae</taxon>
        <taxon>Sphaerospermopsis</taxon>
    </lineage>
</organism>
<feature type="domain" description="UspA" evidence="2">
    <location>
        <begin position="5"/>
        <end position="161"/>
    </location>
</feature>
<sequence>MGVAMFNKILVALDRSDMGKQVFEQALSLARLTSAKLMLLHVLSPDEDGIHDVMVISQMDYYPGWGDDSMKRYLQKLEVRKDEGLEMLQKFCAQANSENINTEFSQNVGSPGKVICNFAKEWNADLIVIGRRGLSGITEFLIGSVSNYVLHHAPCSVYIIHFEGIGNRE</sequence>
<dbReference type="InterPro" id="IPR006015">
    <property type="entry name" value="Universal_stress_UspA"/>
</dbReference>
<evidence type="ECO:0000313" key="4">
    <source>
        <dbReference type="Proteomes" id="UP000300142"/>
    </source>
</evidence>
<evidence type="ECO:0000259" key="2">
    <source>
        <dbReference type="Pfam" id="PF00582"/>
    </source>
</evidence>
<dbReference type="SUPFAM" id="SSF52402">
    <property type="entry name" value="Adenine nucleotide alpha hydrolases-like"/>
    <property type="match status" value="1"/>
</dbReference>
<dbReference type="Pfam" id="PF00582">
    <property type="entry name" value="Usp"/>
    <property type="match status" value="1"/>
</dbReference>
<dbReference type="AlphaFoldDB" id="A0A479ZZK3"/>
<comment type="caution">
    <text evidence="3">The sequence shown here is derived from an EMBL/GenBank/DDBJ whole genome shotgun (WGS) entry which is preliminary data.</text>
</comment>
<dbReference type="EMBL" id="BJCE01000006">
    <property type="protein sequence ID" value="GCL35274.1"/>
    <property type="molecule type" value="Genomic_DNA"/>
</dbReference>
<accession>A0A479ZZK3</accession>
<name>A0A479ZZK3_9CYAN</name>
<dbReference type="CDD" id="cd00293">
    <property type="entry name" value="USP-like"/>
    <property type="match status" value="1"/>
</dbReference>
<evidence type="ECO:0000256" key="1">
    <source>
        <dbReference type="ARBA" id="ARBA00008791"/>
    </source>
</evidence>
<dbReference type="PRINTS" id="PR01438">
    <property type="entry name" value="UNVRSLSTRESS"/>
</dbReference>
<dbReference type="Gene3D" id="3.40.50.620">
    <property type="entry name" value="HUPs"/>
    <property type="match status" value="1"/>
</dbReference>
<comment type="similarity">
    <text evidence="1">Belongs to the universal stress protein A family.</text>
</comment>
<gene>
    <name evidence="3" type="ORF">SR1949_03660</name>
</gene>
<keyword evidence="4" id="KW-1185">Reference proteome</keyword>
<dbReference type="PANTHER" id="PTHR46268:SF8">
    <property type="entry name" value="UNIVERSAL STRESS PROTEIN SLL1388"/>
    <property type="match status" value="1"/>
</dbReference>
<dbReference type="InterPro" id="IPR006016">
    <property type="entry name" value="UspA"/>
</dbReference>
<protein>
    <recommendedName>
        <fullName evidence="2">UspA domain-containing protein</fullName>
    </recommendedName>
</protein>
<dbReference type="Proteomes" id="UP000300142">
    <property type="component" value="Unassembled WGS sequence"/>
</dbReference>